<dbReference type="EMBL" id="LOEE01000048">
    <property type="protein sequence ID" value="KXG74647.1"/>
    <property type="molecule type" value="Genomic_DNA"/>
</dbReference>
<protein>
    <submittedName>
        <fullName evidence="1">Uncharacterized protein</fullName>
    </submittedName>
</protein>
<gene>
    <name evidence="1" type="ORF">AN619_22340</name>
</gene>
<name>A0A140L272_9FIRM</name>
<dbReference type="Proteomes" id="UP000070456">
    <property type="component" value="Unassembled WGS sequence"/>
</dbReference>
<comment type="caution">
    <text evidence="1">The sequence shown here is derived from an EMBL/GenBank/DDBJ whole genome shotgun (WGS) entry which is preliminary data.</text>
</comment>
<evidence type="ECO:0000313" key="1">
    <source>
        <dbReference type="EMBL" id="KXG74647.1"/>
    </source>
</evidence>
<reference evidence="1 2" key="1">
    <citation type="submission" date="2015-12" db="EMBL/GenBank/DDBJ databases">
        <title>Draft genome sequence of the thermoanaerobe Thermotalea metallivorans, an isolate from the runoff channel of the Great Artesian Basin, Australia.</title>
        <authorList>
            <person name="Patel B.K."/>
        </authorList>
    </citation>
    <scope>NUCLEOTIDE SEQUENCE [LARGE SCALE GENOMIC DNA]</scope>
    <source>
        <strain evidence="1 2">B2-1</strain>
    </source>
</reference>
<accession>A0A140L272</accession>
<organism evidence="1 2">
    <name type="scientific">Thermotalea metallivorans</name>
    <dbReference type="NCBI Taxonomy" id="520762"/>
    <lineage>
        <taxon>Bacteria</taxon>
        <taxon>Bacillati</taxon>
        <taxon>Bacillota</taxon>
        <taxon>Clostridia</taxon>
        <taxon>Peptostreptococcales</taxon>
        <taxon>Thermotaleaceae</taxon>
        <taxon>Thermotalea</taxon>
    </lineage>
</organism>
<keyword evidence="2" id="KW-1185">Reference proteome</keyword>
<dbReference type="AlphaFoldDB" id="A0A140L272"/>
<dbReference type="RefSeq" id="WP_068556984.1">
    <property type="nucleotide sequence ID" value="NZ_LOEE01000048.1"/>
</dbReference>
<proteinExistence type="predicted"/>
<evidence type="ECO:0000313" key="2">
    <source>
        <dbReference type="Proteomes" id="UP000070456"/>
    </source>
</evidence>
<sequence length="147" mass="16440">MSLNLNKSNESERKDVELESEIIPNGVEIGTGYAWYYDYKVSLRIGTMYASMITEFVIVNGGDDYLIPSGFYGPTATGFGELGQMPTIEIVREQENSSMSRWALANSNWYVNYPISTPWGGSTLSGTKYLWLGVGNNTYRVSDTLPY</sequence>